<proteinExistence type="predicted"/>
<evidence type="ECO:0000313" key="3">
    <source>
        <dbReference type="EMBL" id="EFP06724.1"/>
    </source>
</evidence>
<dbReference type="Proteomes" id="UP000008281">
    <property type="component" value="Unassembled WGS sequence"/>
</dbReference>
<dbReference type="Pfam" id="PF23047">
    <property type="entry name" value="DUF7038"/>
    <property type="match status" value="1"/>
</dbReference>
<feature type="domain" description="DUF7038" evidence="1">
    <location>
        <begin position="79"/>
        <end position="168"/>
    </location>
</feature>
<evidence type="ECO:0000259" key="2">
    <source>
        <dbReference type="Pfam" id="PF23051"/>
    </source>
</evidence>
<reference evidence="3" key="1">
    <citation type="submission" date="2007-07" db="EMBL/GenBank/DDBJ databases">
        <title>PCAP assembly of the Caenorhabditis remanei genome.</title>
        <authorList>
            <consortium name="The Caenorhabditis remanei Sequencing Consortium"/>
            <person name="Wilson R.K."/>
        </authorList>
    </citation>
    <scope>NUCLEOTIDE SEQUENCE [LARGE SCALE GENOMIC DNA]</scope>
    <source>
        <strain evidence="3">PB4641</strain>
    </source>
</reference>
<keyword evidence="4" id="KW-1185">Reference proteome</keyword>
<protein>
    <submittedName>
        <fullName evidence="3">Uncharacterized protein</fullName>
    </submittedName>
</protein>
<name>E3MPT5_CAERE</name>
<evidence type="ECO:0000313" key="4">
    <source>
        <dbReference type="Proteomes" id="UP000008281"/>
    </source>
</evidence>
<organism evidence="4">
    <name type="scientific">Caenorhabditis remanei</name>
    <name type="common">Caenorhabditis vulgaris</name>
    <dbReference type="NCBI Taxonomy" id="31234"/>
    <lineage>
        <taxon>Eukaryota</taxon>
        <taxon>Metazoa</taxon>
        <taxon>Ecdysozoa</taxon>
        <taxon>Nematoda</taxon>
        <taxon>Chromadorea</taxon>
        <taxon>Rhabditida</taxon>
        <taxon>Rhabditina</taxon>
        <taxon>Rhabditomorpha</taxon>
        <taxon>Rhabditoidea</taxon>
        <taxon>Rhabditidae</taxon>
        <taxon>Peloderinae</taxon>
        <taxon>Caenorhabditis</taxon>
    </lineage>
</organism>
<dbReference type="AlphaFoldDB" id="E3MPT5"/>
<dbReference type="InterPro" id="IPR055466">
    <property type="entry name" value="DUF7038"/>
</dbReference>
<feature type="domain" description="DUF7040" evidence="2">
    <location>
        <begin position="289"/>
        <end position="400"/>
    </location>
</feature>
<dbReference type="EMBL" id="DS268464">
    <property type="protein sequence ID" value="EFP06724.1"/>
    <property type="molecule type" value="Genomic_DNA"/>
</dbReference>
<dbReference type="HOGENOM" id="CLU_051409_0_0_1"/>
<dbReference type="eggNOG" id="ENOG502TM2V">
    <property type="taxonomic scope" value="Eukaryota"/>
</dbReference>
<dbReference type="Pfam" id="PF23051">
    <property type="entry name" value="DUF7040"/>
    <property type="match status" value="1"/>
</dbReference>
<dbReference type="InParanoid" id="E3MPT5"/>
<gene>
    <name evidence="3" type="ORF">CRE_12082</name>
</gene>
<accession>E3MPT5</accession>
<dbReference type="InterPro" id="IPR055468">
    <property type="entry name" value="DUF7040"/>
</dbReference>
<sequence>MYVDASGKLTGYLMEYNNTHVMVFDLKDRLLKRGLITHDPTIRLELAARYIFNHLKQPKKSELQNTAHFYCFATKPPDTRVYARSWAVSPAEDLPVEVREKYKGKVWAPYLGLLNDKNGMFERKFGKGGRGSIRVRYVNRPDEVFELDHVDNVEYDFVADDRPAPWNQPTVSMYYDAFPSRDTLARVGDCARFALCVRDVADNLAHDGSTDGSTATCSLLVSSRYGVFRSLYVAEMGCWYQHSIQRSTHRRNDPVENPHYTIHMNLTATKIMPIEQPLPTEVVDGGKDVEVTTKFVFEHDHFEKEWSRGLSDWKERKEGVPFKVFFYNFYLGKVRISNYSAIHIIKLVENLRKDCYERMKTDPINVIVKVRPLKNFLEMCMKHPDNELYVVETVVDVEYVD</sequence>
<evidence type="ECO:0000259" key="1">
    <source>
        <dbReference type="Pfam" id="PF23047"/>
    </source>
</evidence>